<proteinExistence type="predicted"/>
<dbReference type="PANTHER" id="PTHR40590:SF1">
    <property type="entry name" value="CYTOPLASMIC PROTEIN"/>
    <property type="match status" value="1"/>
</dbReference>
<evidence type="ECO:0008006" key="2">
    <source>
        <dbReference type="Google" id="ProtNLM"/>
    </source>
</evidence>
<accession>A0A3B1A6L5</accession>
<name>A0A3B1A6L5_9ZZZZ</name>
<dbReference type="AlphaFoldDB" id="A0A3B1A6L5"/>
<dbReference type="CDD" id="cd14789">
    <property type="entry name" value="Tiki"/>
    <property type="match status" value="1"/>
</dbReference>
<dbReference type="EMBL" id="UOFR01000034">
    <property type="protein sequence ID" value="VAW95743.1"/>
    <property type="molecule type" value="Genomic_DNA"/>
</dbReference>
<protein>
    <recommendedName>
        <fullName evidence="2">TraB/GumN family protein</fullName>
    </recommendedName>
</protein>
<gene>
    <name evidence="1" type="ORF">MNBD_GAMMA21-1535</name>
</gene>
<organism evidence="1">
    <name type="scientific">hydrothermal vent metagenome</name>
    <dbReference type="NCBI Taxonomy" id="652676"/>
    <lineage>
        <taxon>unclassified sequences</taxon>
        <taxon>metagenomes</taxon>
        <taxon>ecological metagenomes</taxon>
    </lineage>
</organism>
<evidence type="ECO:0000313" key="1">
    <source>
        <dbReference type="EMBL" id="VAW95743.1"/>
    </source>
</evidence>
<dbReference type="InterPro" id="IPR002816">
    <property type="entry name" value="TraB/PrgY/GumN_fam"/>
</dbReference>
<reference evidence="1" key="1">
    <citation type="submission" date="2018-06" db="EMBL/GenBank/DDBJ databases">
        <authorList>
            <person name="Zhirakovskaya E."/>
        </authorList>
    </citation>
    <scope>NUCLEOTIDE SEQUENCE</scope>
</reference>
<sequence length="292" mass="32824">MSRLLNKYVLFTYTVLFSISLNAWSAEPENGILWQVSKSGQQSSYLLGTIHSDAPAVTTLPAKVSRALEQSSSFTAELDLDLIQMLQVQMQMLLPENKSLQSIIGDQRFKKAAALMATNGVPAEILSRMKPWAVAAQLSMPKSQTGIFLDLKLFQMAKVQGKKTYGLETMAEQLSVFDNMTDSQQIAMLDQAIKDHAQMQAKINTLIRLYVKRDLNGMKRFSDKEMKKIDPSLSRVMEDKLINERNHRMVKRMQPQLKAGKAFIAVGSLHLPGEQGILKLLQKQGYQVKAVY</sequence>
<dbReference type="InterPro" id="IPR047111">
    <property type="entry name" value="YbaP-like"/>
</dbReference>
<dbReference type="PANTHER" id="PTHR40590">
    <property type="entry name" value="CYTOPLASMIC PROTEIN-RELATED"/>
    <property type="match status" value="1"/>
</dbReference>
<dbReference type="Pfam" id="PF01963">
    <property type="entry name" value="TraB_PrgY_gumN"/>
    <property type="match status" value="1"/>
</dbReference>